<protein>
    <submittedName>
        <fullName evidence="1">Uncharacterized protein</fullName>
    </submittedName>
</protein>
<dbReference type="Proteomes" id="UP000012040">
    <property type="component" value="Chromosome"/>
</dbReference>
<reference evidence="1 2" key="1">
    <citation type="journal article" date="2013" name="ISME J.">
        <title>By their genes ye shall know them: genomic signatures of predatory bacteria.</title>
        <authorList>
            <person name="Pasternak Z."/>
            <person name="Pietrokovski S."/>
            <person name="Rotem O."/>
            <person name="Gophna U."/>
            <person name="Lurie-Weinberger M.N."/>
            <person name="Jurkevitch E."/>
        </authorList>
    </citation>
    <scope>NUCLEOTIDE SEQUENCE [LARGE SCALE GENOMIC DNA]</scope>
    <source>
        <strain evidence="1 2">JSS</strain>
    </source>
</reference>
<gene>
    <name evidence="1" type="ORF">A11Q_771</name>
</gene>
<proteinExistence type="predicted"/>
<dbReference type="HOGENOM" id="CLU_2785527_0_0_7"/>
<dbReference type="RefSeq" id="WP_015469479.1">
    <property type="nucleotide sequence ID" value="NC_020813.1"/>
</dbReference>
<sequence>MNFLYGQTHKTRELKCINSLTADLAQYGLCPEDWCVSKARGLVYKIENLSEPDFCFVGRIQHLDGRMRWQSLHLISI</sequence>
<evidence type="ECO:0000313" key="2">
    <source>
        <dbReference type="Proteomes" id="UP000012040"/>
    </source>
</evidence>
<dbReference type="KEGG" id="bex:A11Q_771"/>
<name>M4VPE2_9BACT</name>
<evidence type="ECO:0000313" key="1">
    <source>
        <dbReference type="EMBL" id="AGH94989.1"/>
    </source>
</evidence>
<dbReference type="EMBL" id="CP003537">
    <property type="protein sequence ID" value="AGH94989.1"/>
    <property type="molecule type" value="Genomic_DNA"/>
</dbReference>
<accession>M4VPE2</accession>
<dbReference type="AlphaFoldDB" id="M4VPE2"/>
<organism evidence="1 2">
    <name type="scientific">Pseudobdellovibrio exovorus JSS</name>
    <dbReference type="NCBI Taxonomy" id="1184267"/>
    <lineage>
        <taxon>Bacteria</taxon>
        <taxon>Pseudomonadati</taxon>
        <taxon>Bdellovibrionota</taxon>
        <taxon>Bdellovibrionia</taxon>
        <taxon>Bdellovibrionales</taxon>
        <taxon>Pseudobdellovibrionaceae</taxon>
        <taxon>Pseudobdellovibrio</taxon>
    </lineage>
</organism>
<keyword evidence="2" id="KW-1185">Reference proteome</keyword>